<dbReference type="PANTHER" id="PTHR37010:SF1">
    <property type="entry name" value="SULFURTRANSFERASE TUSE"/>
    <property type="match status" value="1"/>
</dbReference>
<dbReference type="PANTHER" id="PTHR37010">
    <property type="entry name" value="SULFURTRANSFERASE TUSE"/>
    <property type="match status" value="1"/>
</dbReference>
<comment type="caution">
    <text evidence="4">The sequence shown here is derived from an EMBL/GenBank/DDBJ whole genome shotgun (WGS) entry which is preliminary data.</text>
</comment>
<evidence type="ECO:0000256" key="1">
    <source>
        <dbReference type="ARBA" id="ARBA00004496"/>
    </source>
</evidence>
<protein>
    <submittedName>
        <fullName evidence="4">tRNA 2-thiouridine synthesizing protein E</fullName>
    </submittedName>
</protein>
<dbReference type="SUPFAM" id="SSF69721">
    <property type="entry name" value="DsrC, the gamma subunit of dissimilatory sulfite reductase"/>
    <property type="match status" value="1"/>
</dbReference>
<evidence type="ECO:0000256" key="3">
    <source>
        <dbReference type="ARBA" id="ARBA00022490"/>
    </source>
</evidence>
<dbReference type="GO" id="GO:0097163">
    <property type="term" value="F:sulfur carrier activity"/>
    <property type="evidence" value="ECO:0007669"/>
    <property type="project" value="TreeGrafter"/>
</dbReference>
<dbReference type="InterPro" id="IPR025526">
    <property type="entry name" value="DsrC-like_dom_sf"/>
</dbReference>
<dbReference type="Gene3D" id="1.10.10.370">
    <property type="entry name" value="DsrC-like protein, C-terminal domain"/>
    <property type="match status" value="1"/>
</dbReference>
<name>A0A4R1HCA6_9GAMM</name>
<dbReference type="Proteomes" id="UP000295707">
    <property type="component" value="Unassembled WGS sequence"/>
</dbReference>
<dbReference type="NCBIfam" id="TIGR03342">
    <property type="entry name" value="dsrC_tusE_dsvC"/>
    <property type="match status" value="1"/>
</dbReference>
<keyword evidence="3" id="KW-0963">Cytoplasm</keyword>
<dbReference type="GO" id="GO:0002143">
    <property type="term" value="P:tRNA wobble position uridine thiolation"/>
    <property type="evidence" value="ECO:0007669"/>
    <property type="project" value="TreeGrafter"/>
</dbReference>
<sequence length="136" mass="15246">MTYNIEEISRGFQKAMQEAGDVSVDTDTDSQQRTRRQRVLDMWNEDIGRALAANEDLKLDDAHLAVIYSLRDHFLEHGFAKAGRVLGDMLDARFEDAGGRKYLRRLFPNGPVAQGMRIAGLPVPNLTENKGQGTAR</sequence>
<evidence type="ECO:0000256" key="2">
    <source>
        <dbReference type="ARBA" id="ARBA00005718"/>
    </source>
</evidence>
<dbReference type="OrthoDB" id="9786347at2"/>
<comment type="subcellular location">
    <subcellularLocation>
        <location evidence="1">Cytoplasm</location>
    </subcellularLocation>
</comment>
<keyword evidence="5" id="KW-1185">Reference proteome</keyword>
<dbReference type="EMBL" id="SMFX01000001">
    <property type="protein sequence ID" value="TCK18251.1"/>
    <property type="molecule type" value="Genomic_DNA"/>
</dbReference>
<dbReference type="RefSeq" id="WP_132972071.1">
    <property type="nucleotide sequence ID" value="NZ_SMFX01000001.1"/>
</dbReference>
<dbReference type="GO" id="GO:0005737">
    <property type="term" value="C:cytoplasm"/>
    <property type="evidence" value="ECO:0007669"/>
    <property type="project" value="UniProtKB-SubCell"/>
</dbReference>
<dbReference type="Pfam" id="PF04358">
    <property type="entry name" value="DsrC"/>
    <property type="match status" value="1"/>
</dbReference>
<comment type="similarity">
    <text evidence="2">Belongs to the DsrC/TusE family.</text>
</comment>
<gene>
    <name evidence="4" type="ORF">DFR30_1526</name>
</gene>
<dbReference type="InterPro" id="IPR042072">
    <property type="entry name" value="DsrC-like_C"/>
</dbReference>
<dbReference type="InterPro" id="IPR007453">
    <property type="entry name" value="DsrC/TusE"/>
</dbReference>
<evidence type="ECO:0000313" key="5">
    <source>
        <dbReference type="Proteomes" id="UP000295707"/>
    </source>
</evidence>
<accession>A0A4R1HCA6</accession>
<dbReference type="AlphaFoldDB" id="A0A4R1HCA6"/>
<proteinExistence type="inferred from homology"/>
<organism evidence="4 5">
    <name type="scientific">Thiogranum longum</name>
    <dbReference type="NCBI Taxonomy" id="1537524"/>
    <lineage>
        <taxon>Bacteria</taxon>
        <taxon>Pseudomonadati</taxon>
        <taxon>Pseudomonadota</taxon>
        <taxon>Gammaproteobacteria</taxon>
        <taxon>Chromatiales</taxon>
        <taxon>Ectothiorhodospiraceae</taxon>
        <taxon>Thiogranum</taxon>
    </lineage>
</organism>
<evidence type="ECO:0000313" key="4">
    <source>
        <dbReference type="EMBL" id="TCK18251.1"/>
    </source>
</evidence>
<reference evidence="4 5" key="1">
    <citation type="submission" date="2019-03" db="EMBL/GenBank/DDBJ databases">
        <title>Genomic Encyclopedia of Type Strains, Phase IV (KMG-IV): sequencing the most valuable type-strain genomes for metagenomic binning, comparative biology and taxonomic classification.</title>
        <authorList>
            <person name="Goeker M."/>
        </authorList>
    </citation>
    <scope>NUCLEOTIDE SEQUENCE [LARGE SCALE GENOMIC DNA]</scope>
    <source>
        <strain evidence="4 5">DSM 19610</strain>
    </source>
</reference>